<comment type="similarity">
    <text evidence="2">Belongs to the ATP-dependent AMP-binding enzyme family.</text>
</comment>
<dbReference type="Pfam" id="PF00550">
    <property type="entry name" value="PP-binding"/>
    <property type="match status" value="1"/>
</dbReference>
<dbReference type="EMBL" id="MAUJ01000014">
    <property type="protein sequence ID" value="OCQ18709.1"/>
    <property type="molecule type" value="Genomic_DNA"/>
</dbReference>
<dbReference type="Gene3D" id="1.10.10.1830">
    <property type="entry name" value="Non-ribosomal peptide synthase, adenylation domain"/>
    <property type="match status" value="1"/>
</dbReference>
<dbReference type="PROSITE" id="PS50075">
    <property type="entry name" value="CARRIER"/>
    <property type="match status" value="1"/>
</dbReference>
<dbReference type="InterPro" id="IPR023213">
    <property type="entry name" value="CAT-like_dom_sf"/>
</dbReference>
<dbReference type="NCBIfam" id="TIGR01720">
    <property type="entry name" value="NRPS-para261"/>
    <property type="match status" value="1"/>
</dbReference>
<dbReference type="InterPro" id="IPR009081">
    <property type="entry name" value="PP-bd_ACP"/>
</dbReference>
<dbReference type="InterPro" id="IPR006162">
    <property type="entry name" value="Ppantetheine_attach_site"/>
</dbReference>
<name>A0A1C0TJM5_9GAMM</name>
<keyword evidence="3" id="KW-0596">Phosphopantetheine</keyword>
<dbReference type="Gene3D" id="2.30.38.10">
    <property type="entry name" value="Luciferase, Domain 3"/>
    <property type="match status" value="1"/>
</dbReference>
<keyword evidence="4" id="KW-0597">Phosphoprotein</keyword>
<dbReference type="InterPro" id="IPR010060">
    <property type="entry name" value="NRPS_synth"/>
</dbReference>
<dbReference type="SUPFAM" id="SSF47336">
    <property type="entry name" value="ACP-like"/>
    <property type="match status" value="1"/>
</dbReference>
<dbReference type="InterPro" id="IPR000873">
    <property type="entry name" value="AMP-dep_synth/lig_dom"/>
</dbReference>
<evidence type="ECO:0000259" key="5">
    <source>
        <dbReference type="PROSITE" id="PS50075"/>
    </source>
</evidence>
<dbReference type="Gene3D" id="3.30.300.30">
    <property type="match status" value="1"/>
</dbReference>
<accession>A0A1C0TJM5</accession>
<evidence type="ECO:0000313" key="6">
    <source>
        <dbReference type="EMBL" id="OCQ18709.1"/>
    </source>
</evidence>
<dbReference type="PANTHER" id="PTHR45398">
    <property type="match status" value="1"/>
</dbReference>
<organism evidence="6 7">
    <name type="scientific">Pseudoalteromonas luteoviolacea</name>
    <dbReference type="NCBI Taxonomy" id="43657"/>
    <lineage>
        <taxon>Bacteria</taxon>
        <taxon>Pseudomonadati</taxon>
        <taxon>Pseudomonadota</taxon>
        <taxon>Gammaproteobacteria</taxon>
        <taxon>Alteromonadales</taxon>
        <taxon>Pseudoalteromonadaceae</taxon>
        <taxon>Pseudoalteromonas</taxon>
    </lineage>
</organism>
<evidence type="ECO:0000256" key="3">
    <source>
        <dbReference type="ARBA" id="ARBA00022450"/>
    </source>
</evidence>
<dbReference type="InterPro" id="IPR044894">
    <property type="entry name" value="TubC_N_sf"/>
</dbReference>
<dbReference type="GO" id="GO:0003824">
    <property type="term" value="F:catalytic activity"/>
    <property type="evidence" value="ECO:0007669"/>
    <property type="project" value="InterPro"/>
</dbReference>
<dbReference type="Gene3D" id="3.30.559.10">
    <property type="entry name" value="Chloramphenicol acetyltransferase-like domain"/>
    <property type="match status" value="2"/>
</dbReference>
<dbReference type="OrthoDB" id="9757559at2"/>
<dbReference type="SUPFAM" id="SSF52777">
    <property type="entry name" value="CoA-dependent acyltransferases"/>
    <property type="match status" value="4"/>
</dbReference>
<evidence type="ECO:0000256" key="1">
    <source>
        <dbReference type="ARBA" id="ARBA00001957"/>
    </source>
</evidence>
<dbReference type="Pfam" id="PF18563">
    <property type="entry name" value="TubC_N"/>
    <property type="match status" value="1"/>
</dbReference>
<dbReference type="CDD" id="cd19534">
    <property type="entry name" value="E_NRPS"/>
    <property type="match status" value="1"/>
</dbReference>
<comment type="caution">
    <text evidence="6">The sequence shown here is derived from an EMBL/GenBank/DDBJ whole genome shotgun (WGS) entry which is preliminary data.</text>
</comment>
<dbReference type="CDD" id="cd05930">
    <property type="entry name" value="A_NRPS"/>
    <property type="match status" value="1"/>
</dbReference>
<dbReference type="InterPro" id="IPR001242">
    <property type="entry name" value="Condensation_dom"/>
</dbReference>
<dbReference type="Gene3D" id="1.10.1200.10">
    <property type="entry name" value="ACP-like"/>
    <property type="match status" value="1"/>
</dbReference>
<dbReference type="InterPro" id="IPR010071">
    <property type="entry name" value="AA_adenyl_dom"/>
</dbReference>
<reference evidence="7" key="1">
    <citation type="submission" date="2016-07" db="EMBL/GenBank/DDBJ databases">
        <authorList>
            <person name="Florea S."/>
            <person name="Webb J.S."/>
            <person name="Jaromczyk J."/>
            <person name="Schardl C.L."/>
        </authorList>
    </citation>
    <scope>NUCLEOTIDE SEQUENCE [LARGE SCALE GENOMIC DNA]</scope>
    <source>
        <strain evidence="7">IPB1</strain>
    </source>
</reference>
<dbReference type="PROSITE" id="PS00012">
    <property type="entry name" value="PHOSPHOPANTETHEINE"/>
    <property type="match status" value="1"/>
</dbReference>
<protein>
    <recommendedName>
        <fullName evidence="5">Carrier domain-containing protein</fullName>
    </recommendedName>
</protein>
<dbReference type="Pfam" id="PF00668">
    <property type="entry name" value="Condensation"/>
    <property type="match status" value="2"/>
</dbReference>
<dbReference type="FunFam" id="1.10.1200.10:FF:000005">
    <property type="entry name" value="Nonribosomal peptide synthetase 1"/>
    <property type="match status" value="1"/>
</dbReference>
<dbReference type="Pfam" id="PF00501">
    <property type="entry name" value="AMP-binding"/>
    <property type="match status" value="1"/>
</dbReference>
<dbReference type="GO" id="GO:0044550">
    <property type="term" value="P:secondary metabolite biosynthetic process"/>
    <property type="evidence" value="ECO:0007669"/>
    <property type="project" value="UniProtKB-ARBA"/>
</dbReference>
<feature type="domain" description="Carrier" evidence="5">
    <location>
        <begin position="1067"/>
        <end position="1141"/>
    </location>
</feature>
<evidence type="ECO:0000256" key="4">
    <source>
        <dbReference type="ARBA" id="ARBA00022553"/>
    </source>
</evidence>
<gene>
    <name evidence="6" type="ORF">A7985_23355</name>
</gene>
<dbReference type="InterPro" id="IPR036736">
    <property type="entry name" value="ACP-like_sf"/>
</dbReference>
<dbReference type="FunFam" id="3.40.50.980:FF:000001">
    <property type="entry name" value="Non-ribosomal peptide synthetase"/>
    <property type="match status" value="1"/>
</dbReference>
<dbReference type="CDD" id="cd19531">
    <property type="entry name" value="LCL_NRPS-like"/>
    <property type="match status" value="1"/>
</dbReference>
<dbReference type="RefSeq" id="WP_065792830.1">
    <property type="nucleotide sequence ID" value="NZ_MAUJ01000014.1"/>
</dbReference>
<dbReference type="PANTHER" id="PTHR45398:SF1">
    <property type="entry name" value="ENZYME, PUTATIVE (JCVI)-RELATED"/>
    <property type="match status" value="1"/>
</dbReference>
<dbReference type="Pfam" id="PF13193">
    <property type="entry name" value="AMP-binding_C"/>
    <property type="match status" value="1"/>
</dbReference>
<evidence type="ECO:0000256" key="2">
    <source>
        <dbReference type="ARBA" id="ARBA00006432"/>
    </source>
</evidence>
<dbReference type="InterPro" id="IPR045851">
    <property type="entry name" value="AMP-bd_C_sf"/>
</dbReference>
<dbReference type="FunFam" id="3.30.300.30:FF:000010">
    <property type="entry name" value="Enterobactin synthetase component F"/>
    <property type="match status" value="1"/>
</dbReference>
<dbReference type="Gene3D" id="3.30.559.30">
    <property type="entry name" value="Nonribosomal peptide synthetase, condensation domain"/>
    <property type="match status" value="2"/>
</dbReference>
<dbReference type="InterPro" id="IPR020845">
    <property type="entry name" value="AMP-binding_CS"/>
</dbReference>
<proteinExistence type="inferred from homology"/>
<dbReference type="InterPro" id="IPR025110">
    <property type="entry name" value="AMP-bd_C"/>
</dbReference>
<dbReference type="PROSITE" id="PS00455">
    <property type="entry name" value="AMP_BINDING"/>
    <property type="match status" value="1"/>
</dbReference>
<dbReference type="GO" id="GO:0043041">
    <property type="term" value="P:amino acid activation for nonribosomal peptide biosynthetic process"/>
    <property type="evidence" value="ECO:0007669"/>
    <property type="project" value="UniProtKB-ARBA"/>
</dbReference>
<dbReference type="InterPro" id="IPR041464">
    <property type="entry name" value="TubC_N"/>
</dbReference>
<comment type="cofactor">
    <cofactor evidence="1">
        <name>pantetheine 4'-phosphate</name>
        <dbReference type="ChEBI" id="CHEBI:47942"/>
    </cofactor>
</comment>
<dbReference type="FunFam" id="3.40.50.12780:FF:000012">
    <property type="entry name" value="Non-ribosomal peptide synthetase"/>
    <property type="match status" value="1"/>
</dbReference>
<dbReference type="Proteomes" id="UP000093366">
    <property type="component" value="Unassembled WGS sequence"/>
</dbReference>
<sequence>MENVIGIIDSALEQGVLLYLDDDKLKFKAKSGALSEELRAQIKAHKDEIIVQLQAMANSHNETIAPIPIVDRNGAIPLSFSQQRLWFIDQMEKSSAHFNLTNVLRLEGQLDQRAFMTAIDRILQRHEVLRTRFVMAGDDVYQHICETYESPVKDVDLSALTPANQQAELETLIEQDTAHPFRLDQAPLLRAHLVKMSETVHVVVFNVHHIASDGWSTAILIKEFSQHYQAALDDIHALQPLEKPTVQYADYAAWQRNNAKQDEFKRDVDYWLSHLADAPKVHQLPLDFPRPARKGTQGNTYHYDLSKSLQSSLHALCKSQGVTLFMLLQSAFALLLARLSGEKDIVMGSPHAGRIHQDLEPLIGLFVNTLVLRNDLSHNQSFSAYLQNSKSTILEAYNHQQVPFETLVEKINPQRSLAFDPLVQVIFVLQNNEQASMSLPGLTMTQLNKDERIARDDLHVSVIESEHGLHMEWQYRTALFLPETIARFCQHFETLLTNIVNQPDMPIYDLEINNAAQLAQLHTWSCPDKIEATTHRADRCLHHHIEQQAALTPDNTAVIVDDQAWTYTQLNQRANQLAHYLISLGVKPDTTVAISMRRSTDMVVSLLAILKAGGAYVPIDPDYPTGRIQYMLEDSGAQWILTQKSLQSVLPTSGQMLISLDDSATQETLQGASQDNPVVDGLSPTNLAYIIYTSGSTGRPKGVLIEHHTVVDYLGHCEKAYFSRGLSGAVVSLSLSFDATVTPMWAPLMLGHHIELLSEQQPMLSQLPDYLCDDEEALLFKLTPAHLDALLVGEQLEVSTQAQHLIIIGGEALTTHTLKQWQALLPNCTFVNEYGPTEATVGASTFTIEPKQSLPSVNVPIGKPMANTQLYVVASHEQGQKDHLSLQPCGVAGELLIGGQGLARGYHGQPELSAERFIAHPFSDNTQDRLYKTGDLVRWLPDGNLEFLGRIDEQVKIRGFRIELGEIAAQLEASERVQEAVVLHREDSGQEKRLVAYVIPSEAHEADDRKALTQALQAALKEELPDYMVPNIIILMAQFPLSANGKVDKRALPAPEESDLNKSEYVAPRNHIEHTLCDIWQTVLGLKKVGIHDNFFAMGGDSIVSIQVVSRAKKANLHFKVKQLFEFQTVATLADYIQRNDLYTADTQLEAEQKPCQGALLLTPIQSAFFDLQLAQPNHYNQSVLMSTPEDFEAAHLSQLTRALYMQHDVFRLRFSNQQAAPSAAYFAEFEESMLAQSHEVFDMSALTPSEAQARMQQNCHALQQQLDIVTGPVIKAALFKMPGGNNKLFVTIHHLVVDGVSWRVLFADLEYIWAQLSTNKPITPRAKTTSYQTWSELLQTLASSQDVQDELPFWQQQLPPAQSERKTEQSTTSETLQAAAQLDSTRSMLLLGECNDAYRTTVNELLLAALMLAYKQFAQRNELSITLEGHGREGWFEHADVSDTVGWFTTLFPLRLAVANDDDNLVGDTIKAVKERYRTIPNKGVGYGLLRHSHKVDSLQLDGSSEPSVIFNYLGQIDAGIKEGGPFQIDENQPGNNISQQNRPMADLTLTGSVQNETLRFQIGGSQEHFNQQQLSLFAQQLEQCLIACVEHCLMLNTLKLKNEHSKTKNKKVVEELSI</sequence>
<dbReference type="SUPFAM" id="SSF56801">
    <property type="entry name" value="Acetyl-CoA synthetase-like"/>
    <property type="match status" value="1"/>
</dbReference>
<dbReference type="Gene3D" id="3.40.50.980">
    <property type="match status" value="2"/>
</dbReference>
<evidence type="ECO:0000313" key="7">
    <source>
        <dbReference type="Proteomes" id="UP000093366"/>
    </source>
</evidence>
<dbReference type="NCBIfam" id="TIGR01733">
    <property type="entry name" value="AA-adenyl-dom"/>
    <property type="match status" value="1"/>
</dbReference>